<evidence type="ECO:0000256" key="1">
    <source>
        <dbReference type="SAM" id="Phobius"/>
    </source>
</evidence>
<reference evidence="2 3" key="1">
    <citation type="submission" date="2024-04" db="EMBL/GenBank/DDBJ databases">
        <title>Flavobacterium sp. DGU41 16S ribosomal RNA gene Genome sequencing and assembly.</title>
        <authorList>
            <person name="Park S."/>
        </authorList>
    </citation>
    <scope>NUCLEOTIDE SEQUENCE [LARGE SCALE GENOMIC DNA]</scope>
    <source>
        <strain evidence="2 3">DGU41</strain>
    </source>
</reference>
<comment type="caution">
    <text evidence="2">The sequence shown here is derived from an EMBL/GenBank/DDBJ whole genome shotgun (WGS) entry which is preliminary data.</text>
</comment>
<keyword evidence="3" id="KW-1185">Reference proteome</keyword>
<organism evidence="2 3">
    <name type="scientific">Flavobacterium helocola</name>
    <dbReference type="NCBI Taxonomy" id="3139139"/>
    <lineage>
        <taxon>Bacteria</taxon>
        <taxon>Pseudomonadati</taxon>
        <taxon>Bacteroidota</taxon>
        <taxon>Flavobacteriia</taxon>
        <taxon>Flavobacteriales</taxon>
        <taxon>Flavobacteriaceae</taxon>
        <taxon>Flavobacterium</taxon>
    </lineage>
</organism>
<feature type="transmembrane region" description="Helical" evidence="1">
    <location>
        <begin position="6"/>
        <end position="24"/>
    </location>
</feature>
<evidence type="ECO:0000313" key="2">
    <source>
        <dbReference type="EMBL" id="MEL1247553.1"/>
    </source>
</evidence>
<dbReference type="EMBL" id="JBBYHT010000002">
    <property type="protein sequence ID" value="MEL1247553.1"/>
    <property type="molecule type" value="Genomic_DNA"/>
</dbReference>
<keyword evidence="1" id="KW-0812">Transmembrane</keyword>
<feature type="transmembrane region" description="Helical" evidence="1">
    <location>
        <begin position="111"/>
        <end position="131"/>
    </location>
</feature>
<sequence>MKKPHYILAFLNLIFLGLLYGDLITNSNPISEELEKFYIVKNQYGTTSTGGSRYEIHNYLSCKSGKKYKIGIVPQVNIQRGEIIKITETKFLNKVKLFEFKENGKIKKVNLSFLLDSYVLVFSILTLLVTICYVYKNHPLTEFTLSVFSVLNFALTFIYLNYF</sequence>
<feature type="transmembrane region" description="Helical" evidence="1">
    <location>
        <begin position="143"/>
        <end position="162"/>
    </location>
</feature>
<dbReference type="Proteomes" id="UP001393056">
    <property type="component" value="Unassembled WGS sequence"/>
</dbReference>
<keyword evidence="1" id="KW-0472">Membrane</keyword>
<evidence type="ECO:0000313" key="3">
    <source>
        <dbReference type="Proteomes" id="UP001393056"/>
    </source>
</evidence>
<keyword evidence="1" id="KW-1133">Transmembrane helix</keyword>
<dbReference type="RefSeq" id="WP_341682610.1">
    <property type="nucleotide sequence ID" value="NZ_JBBYHT010000002.1"/>
</dbReference>
<accession>A0ABU9I6L5</accession>
<protein>
    <submittedName>
        <fullName evidence="2">Uncharacterized protein</fullName>
    </submittedName>
</protein>
<gene>
    <name evidence="2" type="ORF">AAEO58_05805</name>
</gene>
<name>A0ABU9I6L5_9FLAO</name>
<proteinExistence type="predicted"/>